<dbReference type="EMBL" id="JAYMYS010000001">
    <property type="protein sequence ID" value="KAK7412633.1"/>
    <property type="molecule type" value="Genomic_DNA"/>
</dbReference>
<dbReference type="Pfam" id="PF23324">
    <property type="entry name" value="DUF7086"/>
    <property type="match status" value="1"/>
</dbReference>
<dbReference type="InterPro" id="IPR055513">
    <property type="entry name" value="DUF7086"/>
</dbReference>
<organism evidence="3 4">
    <name type="scientific">Psophocarpus tetragonolobus</name>
    <name type="common">Winged bean</name>
    <name type="synonym">Dolichos tetragonolobus</name>
    <dbReference type="NCBI Taxonomy" id="3891"/>
    <lineage>
        <taxon>Eukaryota</taxon>
        <taxon>Viridiplantae</taxon>
        <taxon>Streptophyta</taxon>
        <taxon>Embryophyta</taxon>
        <taxon>Tracheophyta</taxon>
        <taxon>Spermatophyta</taxon>
        <taxon>Magnoliopsida</taxon>
        <taxon>eudicotyledons</taxon>
        <taxon>Gunneridae</taxon>
        <taxon>Pentapetalae</taxon>
        <taxon>rosids</taxon>
        <taxon>fabids</taxon>
        <taxon>Fabales</taxon>
        <taxon>Fabaceae</taxon>
        <taxon>Papilionoideae</taxon>
        <taxon>50 kb inversion clade</taxon>
        <taxon>NPAAA clade</taxon>
        <taxon>indigoferoid/millettioid clade</taxon>
        <taxon>Phaseoleae</taxon>
        <taxon>Psophocarpus</taxon>
    </lineage>
</organism>
<reference evidence="3 4" key="1">
    <citation type="submission" date="2024-01" db="EMBL/GenBank/DDBJ databases">
        <title>The genomes of 5 underutilized Papilionoideae crops provide insights into root nodulation and disease resistanc.</title>
        <authorList>
            <person name="Jiang F."/>
        </authorList>
    </citation>
    <scope>NUCLEOTIDE SEQUENCE [LARGE SCALE GENOMIC DNA]</scope>
    <source>
        <strain evidence="3">DUOXIRENSHENG_FW03</strain>
        <tissue evidence="3">Leaves</tissue>
    </source>
</reference>
<sequence>MQNERDNDNDDLLTFSLACNSGGKRKRQSPLRNPPVLGTNQNKMDDGHVNVAVSRSSRRCGLSGGKSETIPPPYPWATNRRAVVHTRKYLLENEIVAISGSVECKRCKNKFEMVLDLEGKLAQLLNFIQTQKETMHDRAPNLWKQPVLPKCDHCGQENSVQPLLAGTKKKHINWLFLFLGQMLGCCTLKQLKYFLKHTKMHRTGAKDRVLYSTYMVLCKQLIPDWFPPSS</sequence>
<dbReference type="PANTHER" id="PTHR34272:SF1">
    <property type="entry name" value="EXPRESSED PROTEIN"/>
    <property type="match status" value="1"/>
</dbReference>
<name>A0AAN9T578_PSOTE</name>
<evidence type="ECO:0000313" key="3">
    <source>
        <dbReference type="EMBL" id="KAK7412633.1"/>
    </source>
</evidence>
<feature type="region of interest" description="Disordered" evidence="1">
    <location>
        <begin position="19"/>
        <end position="47"/>
    </location>
</feature>
<evidence type="ECO:0000259" key="2">
    <source>
        <dbReference type="Pfam" id="PF23324"/>
    </source>
</evidence>
<gene>
    <name evidence="3" type="ORF">VNO78_04146</name>
</gene>
<accession>A0AAN9T578</accession>
<dbReference type="PANTHER" id="PTHR34272">
    <property type="entry name" value="EXPRESSED PROTEIN"/>
    <property type="match status" value="1"/>
</dbReference>
<evidence type="ECO:0000313" key="4">
    <source>
        <dbReference type="Proteomes" id="UP001386955"/>
    </source>
</evidence>
<comment type="caution">
    <text evidence="3">The sequence shown here is derived from an EMBL/GenBank/DDBJ whole genome shotgun (WGS) entry which is preliminary data.</text>
</comment>
<protein>
    <recommendedName>
        <fullName evidence="2">DUF7086 domain-containing protein</fullName>
    </recommendedName>
</protein>
<keyword evidence="4" id="KW-1185">Reference proteome</keyword>
<dbReference type="Proteomes" id="UP001386955">
    <property type="component" value="Unassembled WGS sequence"/>
</dbReference>
<proteinExistence type="predicted"/>
<feature type="domain" description="DUF7086" evidence="2">
    <location>
        <begin position="88"/>
        <end position="221"/>
    </location>
</feature>
<dbReference type="AlphaFoldDB" id="A0AAN9T578"/>
<evidence type="ECO:0000256" key="1">
    <source>
        <dbReference type="SAM" id="MobiDB-lite"/>
    </source>
</evidence>